<evidence type="ECO:0000313" key="3">
    <source>
        <dbReference type="Proteomes" id="UP000198876"/>
    </source>
</evidence>
<evidence type="ECO:0000256" key="1">
    <source>
        <dbReference type="SAM" id="MobiDB-lite"/>
    </source>
</evidence>
<reference evidence="3" key="1">
    <citation type="submission" date="2016-10" db="EMBL/GenBank/DDBJ databases">
        <authorList>
            <person name="Varghese N."/>
            <person name="Submissions S."/>
        </authorList>
    </citation>
    <scope>NUCLEOTIDE SEQUENCE [LARGE SCALE GENOMIC DNA]</scope>
    <source>
        <strain evidence="3">CGMCC 1.7739</strain>
    </source>
</reference>
<name>A0A1I2NBM1_9EURY</name>
<dbReference type="RefSeq" id="WP_092889558.1">
    <property type="nucleotide sequence ID" value="NZ_FOOQ01000001.1"/>
</dbReference>
<dbReference type="EMBL" id="FOOQ01000001">
    <property type="protein sequence ID" value="SFG00908.1"/>
    <property type="molecule type" value="Genomic_DNA"/>
</dbReference>
<gene>
    <name evidence="2" type="ORF">SAMN04488063_1117</name>
</gene>
<keyword evidence="3" id="KW-1185">Reference proteome</keyword>
<proteinExistence type="predicted"/>
<feature type="region of interest" description="Disordered" evidence="1">
    <location>
        <begin position="55"/>
        <end position="83"/>
    </location>
</feature>
<organism evidence="2 3">
    <name type="scientific">Halopelagius inordinatus</name>
    <dbReference type="NCBI Taxonomy" id="553467"/>
    <lineage>
        <taxon>Archaea</taxon>
        <taxon>Methanobacteriati</taxon>
        <taxon>Methanobacteriota</taxon>
        <taxon>Stenosarchaea group</taxon>
        <taxon>Halobacteria</taxon>
        <taxon>Halobacteriales</taxon>
        <taxon>Haloferacaceae</taxon>
    </lineage>
</organism>
<dbReference type="AlphaFoldDB" id="A0A1I2NBM1"/>
<feature type="compositionally biased region" description="Basic and acidic residues" evidence="1">
    <location>
        <begin position="70"/>
        <end position="80"/>
    </location>
</feature>
<protein>
    <submittedName>
        <fullName evidence="2">Uncharacterized protein</fullName>
    </submittedName>
</protein>
<sequence length="174" mass="19826">MDAQSTHTDLDRFVADIPSALKEQIDILPESNKEFAIRAFRRELGLQLRDEERIEDELSRKREKRAKLSAKKEDLHREESSIESEIEELEAALEDAQASDSFEDALDEFLEFMEERGTHVNVQFPQVQKIAEEHRVSTTEVLETLYQMSDLPASRFGLDIGGDESNDGLSAGDL</sequence>
<evidence type="ECO:0000313" key="2">
    <source>
        <dbReference type="EMBL" id="SFG00908.1"/>
    </source>
</evidence>
<dbReference type="Proteomes" id="UP000198876">
    <property type="component" value="Unassembled WGS sequence"/>
</dbReference>
<dbReference type="STRING" id="553467.SAMN04488063_1117"/>
<accession>A0A1I2NBM1</accession>